<protein>
    <submittedName>
        <fullName evidence="1">Uncharacterized protein</fullName>
    </submittedName>
</protein>
<proteinExistence type="predicted"/>
<organism evidence="1">
    <name type="scientific">Podoviridae sp. ctIi96</name>
    <dbReference type="NCBI Taxonomy" id="2826550"/>
    <lineage>
        <taxon>Viruses</taxon>
        <taxon>Duplodnaviria</taxon>
        <taxon>Heunggongvirae</taxon>
        <taxon>Uroviricota</taxon>
        <taxon>Caudoviricetes</taxon>
    </lineage>
</organism>
<accession>A0A8S5M1V0</accession>
<sequence>MKHFNSVGLKTKKPTNKFISWLFAEAGGFEPPVP</sequence>
<name>A0A8S5M1V0_9CAUD</name>
<reference evidence="1" key="1">
    <citation type="journal article" date="2021" name="Proc. Natl. Acad. Sci. U.S.A.">
        <title>A Catalog of Tens of Thousands of Viruses from Human Metagenomes Reveals Hidden Associations with Chronic Diseases.</title>
        <authorList>
            <person name="Tisza M.J."/>
            <person name="Buck C.B."/>
        </authorList>
    </citation>
    <scope>NUCLEOTIDE SEQUENCE</scope>
    <source>
        <strain evidence="1">CtIi96</strain>
    </source>
</reference>
<evidence type="ECO:0000313" key="1">
    <source>
        <dbReference type="EMBL" id="DAD76043.1"/>
    </source>
</evidence>
<dbReference type="EMBL" id="BK014795">
    <property type="protein sequence ID" value="DAD76043.1"/>
    <property type="molecule type" value="Genomic_DNA"/>
</dbReference>